<dbReference type="EMBL" id="ABJK02000021">
    <property type="protein sequence ID" value="EDT47340.1"/>
    <property type="molecule type" value="Genomic_DNA"/>
</dbReference>
<dbReference type="Proteomes" id="UP000005602">
    <property type="component" value="Unassembled WGS sequence"/>
</dbReference>
<comment type="caution">
    <text evidence="1">The sequence shown here is derived from an EMBL/GenBank/DDBJ whole genome shotgun (WGS) entry which is preliminary data.</text>
</comment>
<organism evidence="1 2">
    <name type="scientific">Streptococcus infantarius subsp. infantarius ATCC BAA-102</name>
    <dbReference type="NCBI Taxonomy" id="471872"/>
    <lineage>
        <taxon>Bacteria</taxon>
        <taxon>Bacillati</taxon>
        <taxon>Bacillota</taxon>
        <taxon>Bacilli</taxon>
        <taxon>Lactobacillales</taxon>
        <taxon>Streptococcaceae</taxon>
        <taxon>Streptococcus</taxon>
    </lineage>
</organism>
<evidence type="ECO:0000313" key="2">
    <source>
        <dbReference type="Proteomes" id="UP000005602"/>
    </source>
</evidence>
<reference evidence="1" key="2">
    <citation type="submission" date="2013-09" db="EMBL/GenBank/DDBJ databases">
        <title>Draft genome sequence of Streptococcus infantarius subsp. infantarius ATCC BAA-102.</title>
        <authorList>
            <person name="Sudarsanam P."/>
            <person name="Ley R."/>
            <person name="Guruge J."/>
            <person name="Turnbaugh P.J."/>
            <person name="Mahowald M."/>
            <person name="Liep D."/>
            <person name="Gordon J."/>
        </authorList>
    </citation>
    <scope>NUCLEOTIDE SEQUENCE</scope>
    <source>
        <strain evidence="1">ATCC BAA-102</strain>
    </source>
</reference>
<accession>A0ABM9XDQ6</accession>
<reference evidence="1" key="1">
    <citation type="submission" date="2008-03" db="EMBL/GenBank/DDBJ databases">
        <authorList>
            <person name="Fulton L."/>
            <person name="Clifton S."/>
            <person name="Fulton B."/>
            <person name="Xu J."/>
            <person name="Minx P."/>
            <person name="Pepin K.H."/>
            <person name="Johnson M."/>
            <person name="Thiruvilangam P."/>
            <person name="Bhonagiri V."/>
            <person name="Nash W.E."/>
            <person name="Mardis E.R."/>
            <person name="Wilson R.K."/>
        </authorList>
    </citation>
    <scope>NUCLEOTIDE SEQUENCE [LARGE SCALE GENOMIC DNA]</scope>
    <source>
        <strain evidence="1">ATCC BAA-102</strain>
    </source>
</reference>
<evidence type="ECO:0000313" key="1">
    <source>
        <dbReference type="EMBL" id="EDT47340.1"/>
    </source>
</evidence>
<sequence length="136" mass="15506">MSYTRESLYMEKKVYAPMLIPTLCRDQHFMRCIESLKKNTWAKYTDVYIWLDYPLLATKNGGSEEILEDGRFGELIENTGDVSTLSANVLGAVNNVKDLKSKALSAQSHFSMAKVLSEYTRLIDKVSVDRNTLKNE</sequence>
<proteinExistence type="predicted"/>
<gene>
    <name evidence="1" type="ORF">STRINF_01641</name>
</gene>
<protein>
    <submittedName>
        <fullName evidence="1">Uncharacterized protein</fullName>
    </submittedName>
</protein>
<keyword evidence="2" id="KW-1185">Reference proteome</keyword>
<name>A0ABM9XDQ6_9STRE</name>